<dbReference type="Proteomes" id="UP000623419">
    <property type="component" value="Unassembled WGS sequence"/>
</dbReference>
<dbReference type="SUPFAM" id="SSF75011">
    <property type="entry name" value="3-carboxy-cis,cis-mucoante lactonizing enzyme"/>
    <property type="match status" value="1"/>
</dbReference>
<keyword evidence="3" id="KW-1185">Reference proteome</keyword>
<evidence type="ECO:0000313" key="3">
    <source>
        <dbReference type="Proteomes" id="UP000623419"/>
    </source>
</evidence>
<dbReference type="RefSeq" id="WP_188662632.1">
    <property type="nucleotide sequence ID" value="NZ_BMKC01000001.1"/>
</dbReference>
<dbReference type="EMBL" id="BMKC01000001">
    <property type="protein sequence ID" value="GGA77350.1"/>
    <property type="molecule type" value="Genomic_DNA"/>
</dbReference>
<accession>A0ABQ1HI01</accession>
<evidence type="ECO:0000313" key="2">
    <source>
        <dbReference type="EMBL" id="GGA77350.1"/>
    </source>
</evidence>
<proteinExistence type="predicted"/>
<keyword evidence="1" id="KW-0732">Signal</keyword>
<comment type="caution">
    <text evidence="2">The sequence shown here is derived from an EMBL/GenBank/DDBJ whole genome shotgun (WGS) entry which is preliminary data.</text>
</comment>
<evidence type="ECO:0000256" key="1">
    <source>
        <dbReference type="SAM" id="SignalP"/>
    </source>
</evidence>
<evidence type="ECO:0008006" key="4">
    <source>
        <dbReference type="Google" id="ProtNLM"/>
    </source>
</evidence>
<organism evidence="2 3">
    <name type="scientific">Arenimonas soli</name>
    <dbReference type="NCBI Taxonomy" id="2269504"/>
    <lineage>
        <taxon>Bacteria</taxon>
        <taxon>Pseudomonadati</taxon>
        <taxon>Pseudomonadota</taxon>
        <taxon>Gammaproteobacteria</taxon>
        <taxon>Lysobacterales</taxon>
        <taxon>Lysobacteraceae</taxon>
        <taxon>Arenimonas</taxon>
    </lineage>
</organism>
<gene>
    <name evidence="2" type="ORF">GCM10011521_14540</name>
</gene>
<protein>
    <recommendedName>
        <fullName evidence="4">Phytase-like domain-containing protein</fullName>
    </recommendedName>
</protein>
<feature type="signal peptide" evidence="1">
    <location>
        <begin position="1"/>
        <end position="27"/>
    </location>
</feature>
<name>A0ABQ1HI01_9GAMM</name>
<reference evidence="3" key="1">
    <citation type="journal article" date="2019" name="Int. J. Syst. Evol. Microbiol.">
        <title>The Global Catalogue of Microorganisms (GCM) 10K type strain sequencing project: providing services to taxonomists for standard genome sequencing and annotation.</title>
        <authorList>
            <consortium name="The Broad Institute Genomics Platform"/>
            <consortium name="The Broad Institute Genome Sequencing Center for Infectious Disease"/>
            <person name="Wu L."/>
            <person name="Ma J."/>
        </authorList>
    </citation>
    <scope>NUCLEOTIDE SEQUENCE [LARGE SCALE GENOMIC DNA]</scope>
    <source>
        <strain evidence="3">CGMCC 1.15905</strain>
    </source>
</reference>
<sequence length="306" mass="33428">MTRFLLPHALAALLPSALLLAAAPAQAARWSEPEIGGLVTHRAIGEISGLAAATHFPGHYWVINDSGSPAQLHLVDGNGRFQGSVDTPGVPNRDWEDLASFRFEGGDYLLIADVGDNGGLRRELQLYVLEQPRDLGQPALLAWTIRFTWPDGARDCEAAAVDPVAGEVLLVSKKRVPAELFRVPLRPGRDPVVAERLGTLPGIEQPDAGTLAENPVYGRYRSQVTAADLSPNGRVLAVLNYQSVHFLIRPRGGDWREVLDQNNKMPHLLLPWLPQAEALAFDPAGTEMVIGSEQLPSPFLRYRLIR</sequence>
<feature type="chain" id="PRO_5045668729" description="Phytase-like domain-containing protein" evidence="1">
    <location>
        <begin position="28"/>
        <end position="306"/>
    </location>
</feature>